<name>A0A078LS93_9PSED</name>
<feature type="domain" description="General secretion pathway GspH" evidence="13">
    <location>
        <begin position="44"/>
        <end position="173"/>
    </location>
</feature>
<dbReference type="GO" id="GO:0015627">
    <property type="term" value="C:type II protein secretion system complex"/>
    <property type="evidence" value="ECO:0007669"/>
    <property type="project" value="InterPro"/>
</dbReference>
<feature type="transmembrane region" description="Helical" evidence="12">
    <location>
        <begin position="12"/>
        <end position="31"/>
    </location>
</feature>
<dbReference type="InterPro" id="IPR022346">
    <property type="entry name" value="T2SS_GspH"/>
</dbReference>
<feature type="compositionally biased region" description="Basic and acidic residues" evidence="11">
    <location>
        <begin position="119"/>
        <end position="142"/>
    </location>
</feature>
<dbReference type="eggNOG" id="COG2165">
    <property type="taxonomic scope" value="Bacteria"/>
</dbReference>
<dbReference type="PRINTS" id="PR00885">
    <property type="entry name" value="BCTERIALGSPH"/>
</dbReference>
<dbReference type="InterPro" id="IPR002416">
    <property type="entry name" value="T2SS_protein-GspH"/>
</dbReference>
<feature type="region of interest" description="Disordered" evidence="11">
    <location>
        <begin position="117"/>
        <end position="147"/>
    </location>
</feature>
<evidence type="ECO:0000256" key="5">
    <source>
        <dbReference type="ARBA" id="ARBA00022519"/>
    </source>
</evidence>
<gene>
    <name evidence="14" type="primary">xcpU</name>
    <name evidence="14" type="ORF">BN1079_02666</name>
</gene>
<dbReference type="InterPro" id="IPR045584">
    <property type="entry name" value="Pilin-like"/>
</dbReference>
<accession>A0A078LS93</accession>
<evidence type="ECO:0000256" key="3">
    <source>
        <dbReference type="ARBA" id="ARBA00022475"/>
    </source>
</evidence>
<evidence type="ECO:0000256" key="8">
    <source>
        <dbReference type="ARBA" id="ARBA00023136"/>
    </source>
</evidence>
<dbReference type="PROSITE" id="PS00409">
    <property type="entry name" value="PROKAR_NTER_METHYL"/>
    <property type="match status" value="1"/>
</dbReference>
<keyword evidence="6 12" id="KW-0812">Transmembrane</keyword>
<dbReference type="Pfam" id="PF12019">
    <property type="entry name" value="GspH"/>
    <property type="match status" value="1"/>
</dbReference>
<keyword evidence="7 12" id="KW-1133">Transmembrane helix</keyword>
<dbReference type="InterPro" id="IPR012902">
    <property type="entry name" value="N_methyl_site"/>
</dbReference>
<evidence type="ECO:0000256" key="10">
    <source>
        <dbReference type="ARBA" id="ARBA00030775"/>
    </source>
</evidence>
<dbReference type="AlphaFoldDB" id="A0A078LS93"/>
<dbReference type="NCBIfam" id="TIGR02532">
    <property type="entry name" value="IV_pilin_GFxxxE"/>
    <property type="match status" value="1"/>
</dbReference>
<comment type="subcellular location">
    <subcellularLocation>
        <location evidence="1">Cell inner membrane</location>
        <topology evidence="1">Single-pass membrane protein</topology>
    </subcellularLocation>
</comment>
<dbReference type="Pfam" id="PF07963">
    <property type="entry name" value="N_methyl"/>
    <property type="match status" value="1"/>
</dbReference>
<evidence type="ECO:0000259" key="13">
    <source>
        <dbReference type="Pfam" id="PF12019"/>
    </source>
</evidence>
<evidence type="ECO:0000256" key="4">
    <source>
        <dbReference type="ARBA" id="ARBA00022481"/>
    </source>
</evidence>
<keyword evidence="4" id="KW-0488">Methylation</keyword>
<evidence type="ECO:0000256" key="11">
    <source>
        <dbReference type="SAM" id="MobiDB-lite"/>
    </source>
</evidence>
<comment type="similarity">
    <text evidence="9">Belongs to the GSP H family.</text>
</comment>
<feature type="compositionally biased region" description="Basic and acidic residues" evidence="11">
    <location>
        <begin position="179"/>
        <end position="190"/>
    </location>
</feature>
<protein>
    <recommendedName>
        <fullName evidence="2">Type II secretion system protein H</fullName>
    </recommendedName>
    <alternativeName>
        <fullName evidence="10">General secretion pathway protein H</fullName>
    </alternativeName>
</protein>
<dbReference type="Proteomes" id="UP000053902">
    <property type="component" value="Unassembled WGS sequence"/>
</dbReference>
<dbReference type="InterPro" id="IPR049875">
    <property type="entry name" value="TypeII_GspH"/>
</dbReference>
<evidence type="ECO:0000256" key="7">
    <source>
        <dbReference type="ARBA" id="ARBA00022989"/>
    </source>
</evidence>
<reference evidence="14 15" key="1">
    <citation type="submission" date="2014-07" db="EMBL/GenBank/DDBJ databases">
        <authorList>
            <person name="Urmite Genomes Urmite Genomes"/>
        </authorList>
    </citation>
    <scope>NUCLEOTIDE SEQUENCE [LARGE SCALE GENOMIC DNA]</scope>
    <source>
        <strain evidence="14 15">20_BN</strain>
    </source>
</reference>
<evidence type="ECO:0000256" key="6">
    <source>
        <dbReference type="ARBA" id="ARBA00022692"/>
    </source>
</evidence>
<dbReference type="EMBL" id="CCSF01000001">
    <property type="protein sequence ID" value="CDZ95333.1"/>
    <property type="molecule type" value="Genomic_DNA"/>
</dbReference>
<evidence type="ECO:0000256" key="1">
    <source>
        <dbReference type="ARBA" id="ARBA00004377"/>
    </source>
</evidence>
<keyword evidence="8 12" id="KW-0472">Membrane</keyword>
<evidence type="ECO:0000256" key="12">
    <source>
        <dbReference type="SAM" id="Phobius"/>
    </source>
</evidence>
<dbReference type="NCBIfam" id="TIGR01708">
    <property type="entry name" value="typeII_sec_gspH"/>
    <property type="match status" value="1"/>
</dbReference>
<evidence type="ECO:0000313" key="14">
    <source>
        <dbReference type="EMBL" id="CDZ95333.1"/>
    </source>
</evidence>
<dbReference type="GO" id="GO:0005886">
    <property type="term" value="C:plasma membrane"/>
    <property type="evidence" value="ECO:0007669"/>
    <property type="project" value="UniProtKB-SubCell"/>
</dbReference>
<evidence type="ECO:0000313" key="15">
    <source>
        <dbReference type="Proteomes" id="UP000053902"/>
    </source>
</evidence>
<dbReference type="STRING" id="1499686.BN1079_02666"/>
<dbReference type="SUPFAM" id="SSF54523">
    <property type="entry name" value="Pili subunits"/>
    <property type="match status" value="1"/>
</dbReference>
<dbReference type="Gene3D" id="3.55.40.10">
    <property type="entry name" value="minor pseudopilin epsh domain"/>
    <property type="match status" value="1"/>
</dbReference>
<keyword evidence="15" id="KW-1185">Reference proteome</keyword>
<feature type="region of interest" description="Disordered" evidence="11">
    <location>
        <begin position="170"/>
        <end position="190"/>
    </location>
</feature>
<keyword evidence="5" id="KW-0997">Cell inner membrane</keyword>
<dbReference type="OrthoDB" id="5730913at2"/>
<evidence type="ECO:0000256" key="9">
    <source>
        <dbReference type="ARBA" id="ARBA00025772"/>
    </source>
</evidence>
<evidence type="ECO:0000256" key="2">
    <source>
        <dbReference type="ARBA" id="ARBA00021549"/>
    </source>
</evidence>
<dbReference type="HOGENOM" id="CLU_111963_2_1_6"/>
<organism evidence="14 15">
    <name type="scientific">Pseudomonas saudiphocaensis</name>
    <dbReference type="NCBI Taxonomy" id="1499686"/>
    <lineage>
        <taxon>Bacteria</taxon>
        <taxon>Pseudomonadati</taxon>
        <taxon>Pseudomonadota</taxon>
        <taxon>Gammaproteobacteria</taxon>
        <taxon>Pseudomonadales</taxon>
        <taxon>Pseudomonadaceae</taxon>
        <taxon>Pseudomonas</taxon>
    </lineage>
</organism>
<sequence>MLRSRRAGFTLVELLVVIVILGGLVGLAVLATGGSGSSREVRDEAQRLASLLGLMVDEAVLDSREYGMLIEPQGYRLLHYEEARGRWLESDRRQAHKVPEWMRLELELDGTPLRLVAPVKREDDNPGLSREGDRERRDEPRLEPQLLLLSSGELSPFTLRILDSRTAEGGWQVSSDGFRMPRAEPLDARR</sequence>
<keyword evidence="3" id="KW-1003">Cell membrane</keyword>
<proteinExistence type="inferred from homology"/>
<dbReference type="GO" id="GO:0015628">
    <property type="term" value="P:protein secretion by the type II secretion system"/>
    <property type="evidence" value="ECO:0007669"/>
    <property type="project" value="InterPro"/>
</dbReference>